<evidence type="ECO:0000256" key="4">
    <source>
        <dbReference type="SAM" id="MobiDB-lite"/>
    </source>
</evidence>
<evidence type="ECO:0000256" key="2">
    <source>
        <dbReference type="ARBA" id="ARBA00023139"/>
    </source>
</evidence>
<gene>
    <name evidence="5" type="ORF">BJ875DRAFT_441589</name>
</gene>
<dbReference type="AlphaFoldDB" id="A0A9P8C4Z0"/>
<name>A0A9P8C4Z0_9HELO</name>
<feature type="compositionally biased region" description="Basic and acidic residues" evidence="4">
    <location>
        <begin position="104"/>
        <end position="122"/>
    </location>
</feature>
<sequence length="122" mass="12895">MGNICGKASHDPFAQPGRTLASTPAPTFNPTAPVPKKVAGPPRTLGPASASPGGNSRQEDARRKAAEAAETRANSASKPKGKLGVKLQEQKKQTRIGILEETSSDTRRMRDADEVAESRAYN</sequence>
<keyword evidence="1" id="KW-0519">Myristate</keyword>
<proteinExistence type="predicted"/>
<dbReference type="Pfam" id="PF15811">
    <property type="entry name" value="SVIP"/>
    <property type="match status" value="1"/>
</dbReference>
<dbReference type="OrthoDB" id="5415072at2759"/>
<evidence type="ECO:0000313" key="6">
    <source>
        <dbReference type="Proteomes" id="UP000824998"/>
    </source>
</evidence>
<evidence type="ECO:0000313" key="5">
    <source>
        <dbReference type="EMBL" id="KAG9234133.1"/>
    </source>
</evidence>
<dbReference type="InterPro" id="IPR031632">
    <property type="entry name" value="SVIP"/>
</dbReference>
<feature type="region of interest" description="Disordered" evidence="4">
    <location>
        <begin position="1"/>
        <end position="122"/>
    </location>
</feature>
<protein>
    <submittedName>
        <fullName evidence="5">Uncharacterized protein</fullName>
    </submittedName>
</protein>
<keyword evidence="2" id="KW-0564">Palmitate</keyword>
<dbReference type="EMBL" id="MU251474">
    <property type="protein sequence ID" value="KAG9234133.1"/>
    <property type="molecule type" value="Genomic_DNA"/>
</dbReference>
<evidence type="ECO:0000256" key="1">
    <source>
        <dbReference type="ARBA" id="ARBA00022707"/>
    </source>
</evidence>
<feature type="compositionally biased region" description="Polar residues" evidence="4">
    <location>
        <begin position="20"/>
        <end position="30"/>
    </location>
</feature>
<accession>A0A9P8C4Z0</accession>
<keyword evidence="3" id="KW-0449">Lipoprotein</keyword>
<evidence type="ECO:0000256" key="3">
    <source>
        <dbReference type="ARBA" id="ARBA00023288"/>
    </source>
</evidence>
<feature type="compositionally biased region" description="Basic and acidic residues" evidence="4">
    <location>
        <begin position="57"/>
        <end position="70"/>
    </location>
</feature>
<comment type="caution">
    <text evidence="5">The sequence shown here is derived from an EMBL/GenBank/DDBJ whole genome shotgun (WGS) entry which is preliminary data.</text>
</comment>
<reference evidence="5" key="1">
    <citation type="journal article" date="2021" name="IMA Fungus">
        <title>Genomic characterization of three marine fungi, including Emericellopsis atlantica sp. nov. with signatures of a generalist lifestyle and marine biomass degradation.</title>
        <authorList>
            <person name="Hagestad O.C."/>
            <person name="Hou L."/>
            <person name="Andersen J.H."/>
            <person name="Hansen E.H."/>
            <person name="Altermark B."/>
            <person name="Li C."/>
            <person name="Kuhnert E."/>
            <person name="Cox R.J."/>
            <person name="Crous P.W."/>
            <person name="Spatafora J.W."/>
            <person name="Lail K."/>
            <person name="Amirebrahimi M."/>
            <person name="Lipzen A."/>
            <person name="Pangilinan J."/>
            <person name="Andreopoulos W."/>
            <person name="Hayes R.D."/>
            <person name="Ng V."/>
            <person name="Grigoriev I.V."/>
            <person name="Jackson S.A."/>
            <person name="Sutton T.D.S."/>
            <person name="Dobson A.D.W."/>
            <person name="Rama T."/>
        </authorList>
    </citation>
    <scope>NUCLEOTIDE SEQUENCE</scope>
    <source>
        <strain evidence="5">TRa018bII</strain>
    </source>
</reference>
<dbReference type="Proteomes" id="UP000824998">
    <property type="component" value="Unassembled WGS sequence"/>
</dbReference>
<keyword evidence="6" id="KW-1185">Reference proteome</keyword>
<organism evidence="5 6">
    <name type="scientific">Amylocarpus encephaloides</name>
    <dbReference type="NCBI Taxonomy" id="45428"/>
    <lineage>
        <taxon>Eukaryota</taxon>
        <taxon>Fungi</taxon>
        <taxon>Dikarya</taxon>
        <taxon>Ascomycota</taxon>
        <taxon>Pezizomycotina</taxon>
        <taxon>Leotiomycetes</taxon>
        <taxon>Helotiales</taxon>
        <taxon>Helotiales incertae sedis</taxon>
        <taxon>Amylocarpus</taxon>
    </lineage>
</organism>